<dbReference type="EMBL" id="BGPR01062322">
    <property type="protein sequence ID" value="GBO37780.1"/>
    <property type="molecule type" value="Genomic_DNA"/>
</dbReference>
<evidence type="ECO:0000313" key="5">
    <source>
        <dbReference type="EMBL" id="GBO37780.1"/>
    </source>
</evidence>
<evidence type="ECO:0000313" key="3">
    <source>
        <dbReference type="EMBL" id="GBO37776.1"/>
    </source>
</evidence>
<protein>
    <submittedName>
        <fullName evidence="3">Uncharacterized protein</fullName>
    </submittedName>
</protein>
<dbReference type="Proteomes" id="UP000499080">
    <property type="component" value="Unassembled WGS sequence"/>
</dbReference>
<reference evidence="3 6" key="1">
    <citation type="journal article" date="2019" name="Sci. Rep.">
        <title>Orb-weaving spider Araneus ventricosus genome elucidates the spidroin gene catalogue.</title>
        <authorList>
            <person name="Kono N."/>
            <person name="Nakamura H."/>
            <person name="Ohtoshi R."/>
            <person name="Moran D.A.P."/>
            <person name="Shinohara A."/>
            <person name="Yoshida Y."/>
            <person name="Fujiwara M."/>
            <person name="Mori M."/>
            <person name="Tomita M."/>
            <person name="Arakawa K."/>
        </authorList>
    </citation>
    <scope>NUCLEOTIDE SEQUENCE [LARGE SCALE GENOMIC DNA]</scope>
</reference>
<dbReference type="EMBL" id="BGPR01062318">
    <property type="protein sequence ID" value="GBO37776.1"/>
    <property type="molecule type" value="Genomic_DNA"/>
</dbReference>
<accession>A0A4Y2WM54</accession>
<evidence type="ECO:0000256" key="1">
    <source>
        <dbReference type="SAM" id="MobiDB-lite"/>
    </source>
</evidence>
<dbReference type="EMBL" id="BGPR01062317">
    <property type="protein sequence ID" value="GBO37773.1"/>
    <property type="molecule type" value="Genomic_DNA"/>
</dbReference>
<organism evidence="3 6">
    <name type="scientific">Araneus ventricosus</name>
    <name type="common">Orbweaver spider</name>
    <name type="synonym">Epeira ventricosa</name>
    <dbReference type="NCBI Taxonomy" id="182803"/>
    <lineage>
        <taxon>Eukaryota</taxon>
        <taxon>Metazoa</taxon>
        <taxon>Ecdysozoa</taxon>
        <taxon>Arthropoda</taxon>
        <taxon>Chelicerata</taxon>
        <taxon>Arachnida</taxon>
        <taxon>Araneae</taxon>
        <taxon>Araneomorphae</taxon>
        <taxon>Entelegynae</taxon>
        <taxon>Araneoidea</taxon>
        <taxon>Araneidae</taxon>
        <taxon>Araneus</taxon>
    </lineage>
</organism>
<dbReference type="AlphaFoldDB" id="A0A4Y2WM54"/>
<keyword evidence="6" id="KW-1185">Reference proteome</keyword>
<evidence type="ECO:0000313" key="4">
    <source>
        <dbReference type="EMBL" id="GBO37777.1"/>
    </source>
</evidence>
<sequence>MTTPELAPSFRITPTQLVDVCPPTCDLACSRSGYTADLRWNRVSNLESFGPRSGALPLGHRGPINIKAPIPQFHARSTVCTGPKHAKSVEGQTSPSWWGEEV</sequence>
<dbReference type="EMBL" id="BGPR01062319">
    <property type="protein sequence ID" value="GBO37777.1"/>
    <property type="molecule type" value="Genomic_DNA"/>
</dbReference>
<name>A0A4Y2WM54_ARAVE</name>
<feature type="region of interest" description="Disordered" evidence="1">
    <location>
        <begin position="81"/>
        <end position="102"/>
    </location>
</feature>
<comment type="caution">
    <text evidence="3">The sequence shown here is derived from an EMBL/GenBank/DDBJ whole genome shotgun (WGS) entry which is preliminary data.</text>
</comment>
<evidence type="ECO:0000313" key="6">
    <source>
        <dbReference type="Proteomes" id="UP000499080"/>
    </source>
</evidence>
<gene>
    <name evidence="3" type="ORF">AVEN_107761_1</name>
    <name evidence="4" type="ORF">AVEN_141957_1</name>
    <name evidence="5" type="ORF">AVEN_151049_1</name>
    <name evidence="2" type="ORF">AVEN_81229_1</name>
</gene>
<dbReference type="OrthoDB" id="1099063at2759"/>
<evidence type="ECO:0000313" key="2">
    <source>
        <dbReference type="EMBL" id="GBO37773.1"/>
    </source>
</evidence>
<proteinExistence type="predicted"/>